<feature type="compositionally biased region" description="Basic and acidic residues" evidence="1">
    <location>
        <begin position="97"/>
        <end position="112"/>
    </location>
</feature>
<name>A0A699IT21_TANCI</name>
<evidence type="ECO:0000313" key="2">
    <source>
        <dbReference type="EMBL" id="GEZ83131.1"/>
    </source>
</evidence>
<dbReference type="EMBL" id="BKCJ010329515">
    <property type="protein sequence ID" value="GEZ83131.1"/>
    <property type="molecule type" value="Genomic_DNA"/>
</dbReference>
<dbReference type="PANTHER" id="PTHR35277">
    <property type="entry name" value="OS09G0363700 PROTEIN"/>
    <property type="match status" value="1"/>
</dbReference>
<feature type="compositionally biased region" description="Basic and acidic residues" evidence="1">
    <location>
        <begin position="20"/>
        <end position="39"/>
    </location>
</feature>
<proteinExistence type="predicted"/>
<feature type="region of interest" description="Disordered" evidence="1">
    <location>
        <begin position="79"/>
        <end position="112"/>
    </location>
</feature>
<protein>
    <submittedName>
        <fullName evidence="2">Uncharacterized protein</fullName>
    </submittedName>
</protein>
<gene>
    <name evidence="2" type="ORF">Tci_555104</name>
</gene>
<comment type="caution">
    <text evidence="2">The sequence shown here is derived from an EMBL/GenBank/DDBJ whole genome shotgun (WGS) entry which is preliminary data.</text>
</comment>
<accession>A0A699IT21</accession>
<organism evidence="2">
    <name type="scientific">Tanacetum cinerariifolium</name>
    <name type="common">Dalmatian daisy</name>
    <name type="synonym">Chrysanthemum cinerariifolium</name>
    <dbReference type="NCBI Taxonomy" id="118510"/>
    <lineage>
        <taxon>Eukaryota</taxon>
        <taxon>Viridiplantae</taxon>
        <taxon>Streptophyta</taxon>
        <taxon>Embryophyta</taxon>
        <taxon>Tracheophyta</taxon>
        <taxon>Spermatophyta</taxon>
        <taxon>Magnoliopsida</taxon>
        <taxon>eudicotyledons</taxon>
        <taxon>Gunneridae</taxon>
        <taxon>Pentapetalae</taxon>
        <taxon>asterids</taxon>
        <taxon>campanulids</taxon>
        <taxon>Asterales</taxon>
        <taxon>Asteraceae</taxon>
        <taxon>Asteroideae</taxon>
        <taxon>Anthemideae</taxon>
        <taxon>Anthemidinae</taxon>
        <taxon>Tanacetum</taxon>
    </lineage>
</organism>
<feature type="non-terminal residue" evidence="2">
    <location>
        <position position="1"/>
    </location>
</feature>
<evidence type="ECO:0000256" key="1">
    <source>
        <dbReference type="SAM" id="MobiDB-lite"/>
    </source>
</evidence>
<dbReference type="PANTHER" id="PTHR35277:SF10">
    <property type="entry name" value="OS09G0363700 PROTEIN"/>
    <property type="match status" value="1"/>
</dbReference>
<dbReference type="AlphaFoldDB" id="A0A699IT21"/>
<reference evidence="2" key="1">
    <citation type="journal article" date="2019" name="Sci. Rep.">
        <title>Draft genome of Tanacetum cinerariifolium, the natural source of mosquito coil.</title>
        <authorList>
            <person name="Yamashiro T."/>
            <person name="Shiraishi A."/>
            <person name="Satake H."/>
            <person name="Nakayama K."/>
        </authorList>
    </citation>
    <scope>NUCLEOTIDE SEQUENCE</scope>
</reference>
<feature type="region of interest" description="Disordered" evidence="1">
    <location>
        <begin position="20"/>
        <end position="44"/>
    </location>
</feature>
<sequence>WFCLLWCHAVNNLKVEVRAGSKKEHSPRYRKETHGRGDDIDVNTPISDFRGASIFDRAKDELDALIDTIHPKKEYDHFVSPPKKELKEGGFRASFNRRLEKMSPSRSHNHQD</sequence>
<feature type="compositionally biased region" description="Basic and acidic residues" evidence="1">
    <location>
        <begin position="79"/>
        <end position="90"/>
    </location>
</feature>